<dbReference type="InterPro" id="IPR002088">
    <property type="entry name" value="Prenyl_trans_a"/>
</dbReference>
<proteinExistence type="inferred from homology"/>
<keyword evidence="2" id="KW-0637">Prenyltransferase</keyword>
<reference evidence="5" key="1">
    <citation type="submission" date="2023-03" db="EMBL/GenBank/DDBJ databases">
        <title>Complete genome of Cladonia borealis.</title>
        <authorList>
            <person name="Park H."/>
        </authorList>
    </citation>
    <scope>NUCLEOTIDE SEQUENCE</scope>
    <source>
        <strain evidence="5">ANT050790</strain>
    </source>
</reference>
<evidence type="ECO:0000256" key="4">
    <source>
        <dbReference type="ARBA" id="ARBA00022737"/>
    </source>
</evidence>
<evidence type="ECO:0000256" key="1">
    <source>
        <dbReference type="ARBA" id="ARBA00006734"/>
    </source>
</evidence>
<dbReference type="PANTHER" id="PTHR11129">
    <property type="entry name" value="PROTEIN FARNESYLTRANSFERASE ALPHA SUBUNIT/RAB GERANYLGERANYL TRANSFERASE ALPHA SUBUNIT"/>
    <property type="match status" value="1"/>
</dbReference>
<evidence type="ECO:0000256" key="3">
    <source>
        <dbReference type="ARBA" id="ARBA00022679"/>
    </source>
</evidence>
<keyword evidence="6" id="KW-1185">Reference proteome</keyword>
<accession>A0AA39UC75</accession>
<comment type="similarity">
    <text evidence="1">Belongs to the protein prenyltransferase subunit alpha family.</text>
</comment>
<dbReference type="GO" id="GO:0008318">
    <property type="term" value="F:protein prenyltransferase activity"/>
    <property type="evidence" value="ECO:0007669"/>
    <property type="project" value="InterPro"/>
</dbReference>
<gene>
    <name evidence="5" type="ORF">JMJ35_002798</name>
</gene>
<name>A0AA39UC75_9LECA</name>
<evidence type="ECO:0000313" key="6">
    <source>
        <dbReference type="Proteomes" id="UP001166286"/>
    </source>
</evidence>
<dbReference type="PANTHER" id="PTHR11129:SF3">
    <property type="entry name" value="PROTEIN PRENYLTRANSFERASE ALPHA SUBUNIT REPEAT-CONTAINING PROTEIN 1"/>
    <property type="match status" value="1"/>
</dbReference>
<dbReference type="Proteomes" id="UP001166286">
    <property type="component" value="Unassembled WGS sequence"/>
</dbReference>
<organism evidence="5 6">
    <name type="scientific">Cladonia borealis</name>
    <dbReference type="NCBI Taxonomy" id="184061"/>
    <lineage>
        <taxon>Eukaryota</taxon>
        <taxon>Fungi</taxon>
        <taxon>Dikarya</taxon>
        <taxon>Ascomycota</taxon>
        <taxon>Pezizomycotina</taxon>
        <taxon>Lecanoromycetes</taxon>
        <taxon>OSLEUM clade</taxon>
        <taxon>Lecanoromycetidae</taxon>
        <taxon>Lecanorales</taxon>
        <taxon>Lecanorineae</taxon>
        <taxon>Cladoniaceae</taxon>
        <taxon>Cladonia</taxon>
    </lineage>
</organism>
<keyword evidence="4" id="KW-0677">Repeat</keyword>
<dbReference type="Pfam" id="PF01239">
    <property type="entry name" value="PPTA"/>
    <property type="match status" value="1"/>
</dbReference>
<comment type="caution">
    <text evidence="5">The sequence shown here is derived from an EMBL/GenBank/DDBJ whole genome shotgun (WGS) entry which is preliminary data.</text>
</comment>
<dbReference type="GO" id="GO:0005737">
    <property type="term" value="C:cytoplasm"/>
    <property type="evidence" value="ECO:0007669"/>
    <property type="project" value="TreeGrafter"/>
</dbReference>
<dbReference type="AlphaFoldDB" id="A0AA39UC75"/>
<protein>
    <submittedName>
        <fullName evidence="5">Uncharacterized protein</fullName>
    </submittedName>
</protein>
<evidence type="ECO:0000256" key="2">
    <source>
        <dbReference type="ARBA" id="ARBA00022602"/>
    </source>
</evidence>
<dbReference type="Gene3D" id="1.25.40.120">
    <property type="entry name" value="Protein prenylyltransferase"/>
    <property type="match status" value="1"/>
</dbReference>
<dbReference type="SUPFAM" id="SSF48439">
    <property type="entry name" value="Protein prenylyltransferase"/>
    <property type="match status" value="1"/>
</dbReference>
<keyword evidence="3" id="KW-0808">Transferase</keyword>
<dbReference type="EMBL" id="JAFEKC020000005">
    <property type="protein sequence ID" value="KAK0514181.1"/>
    <property type="molecule type" value="Genomic_DNA"/>
</dbReference>
<evidence type="ECO:0000313" key="5">
    <source>
        <dbReference type="EMBL" id="KAK0514181.1"/>
    </source>
</evidence>
<sequence length="327" mass="37334">MPSPNSPSTQATTITSTTQSTYNTLITALHPLSPLVLELDILPSTYPSHIHLSASSLALPKTLLIPLYLHARQILFTHLSHPETGDRSNNNNHNKEVAWKATTVILLWDPNHITAANIRKRWIRDLADKENGTGLVGITENGYGRGEVRAAVQQELRFLESLLTSPLKKHTKAPTLWAQRGWVVGTFWDDVVALYKDEGEEAGILWAVKRFWDGELGVVMRAGERHPRNYYAWQYARVLFGLVQGNLIGEDVVEGLERVKGWCFLHPRDISGWGFLMFLVHVVVEQGVNEEVRRVVRETREWVRKYEWKGESVEWFLKGVESLRIER</sequence>